<dbReference type="PROSITE" id="PS51402">
    <property type="entry name" value="CATALASE_3"/>
    <property type="match status" value="1"/>
</dbReference>
<keyword evidence="1" id="KW-0349">Heme</keyword>
<dbReference type="Gene3D" id="1.20.1280.120">
    <property type="match status" value="1"/>
</dbReference>
<dbReference type="PANTHER" id="PTHR11465">
    <property type="entry name" value="CATALASE"/>
    <property type="match status" value="1"/>
</dbReference>
<proteinExistence type="inferred from homology"/>
<dbReference type="Gene3D" id="2.40.180.10">
    <property type="entry name" value="Catalase core domain"/>
    <property type="match status" value="1"/>
</dbReference>
<comment type="cofactor">
    <cofactor evidence="1">
        <name>heme</name>
        <dbReference type="ChEBI" id="CHEBI:30413"/>
    </cofactor>
</comment>
<evidence type="ECO:0000256" key="2">
    <source>
        <dbReference type="SAM" id="SignalP"/>
    </source>
</evidence>
<evidence type="ECO:0000313" key="5">
    <source>
        <dbReference type="Proteomes" id="UP001055101"/>
    </source>
</evidence>
<feature type="signal peptide" evidence="2">
    <location>
        <begin position="1"/>
        <end position="36"/>
    </location>
</feature>
<dbReference type="PRINTS" id="PR00067">
    <property type="entry name" value="CATALASE"/>
</dbReference>
<keyword evidence="2" id="KW-0732">Signal</keyword>
<keyword evidence="1 4" id="KW-0575">Peroxidase</keyword>
<dbReference type="GO" id="GO:0004601">
    <property type="term" value="F:peroxidase activity"/>
    <property type="evidence" value="ECO:0007669"/>
    <property type="project" value="UniProtKB-KW"/>
</dbReference>
<dbReference type="EC" id="1.11.1.-" evidence="1"/>
<reference evidence="4" key="2">
    <citation type="submission" date="2021-08" db="EMBL/GenBank/DDBJ databases">
        <authorList>
            <person name="Tani A."/>
            <person name="Ola A."/>
            <person name="Ogura Y."/>
            <person name="Katsura K."/>
            <person name="Hayashi T."/>
        </authorList>
    </citation>
    <scope>NUCLEOTIDE SEQUENCE</scope>
    <source>
        <strain evidence="4">DSM 23674</strain>
    </source>
</reference>
<dbReference type="PANTHER" id="PTHR11465:SF62">
    <property type="entry name" value="CATALASE T"/>
    <property type="match status" value="1"/>
</dbReference>
<keyword evidence="5" id="KW-1185">Reference proteome</keyword>
<name>A0ABQ4TKQ1_9HYPH</name>
<feature type="chain" id="PRO_5045361234" description="Catalase-related peroxidase" evidence="2">
    <location>
        <begin position="37"/>
        <end position="339"/>
    </location>
</feature>
<protein>
    <recommendedName>
        <fullName evidence="1">Catalase-related peroxidase</fullName>
        <ecNumber evidence="1">1.11.1.-</ecNumber>
    </recommendedName>
</protein>
<keyword evidence="1" id="KW-0408">Iron</keyword>
<dbReference type="RefSeq" id="WP_147818413.1">
    <property type="nucleotide sequence ID" value="NZ_BPRA01000010.1"/>
</dbReference>
<dbReference type="InterPro" id="IPR020835">
    <property type="entry name" value="Catalase_sf"/>
</dbReference>
<evidence type="ECO:0000256" key="1">
    <source>
        <dbReference type="PIRNR" id="PIRNR000296"/>
    </source>
</evidence>
<accession>A0ABQ4TKQ1</accession>
<comment type="similarity">
    <text evidence="1">Belongs to the catalase family.</text>
</comment>
<comment type="function">
    <text evidence="1">Has an organic peroxide-dependent peroxidase activity.</text>
</comment>
<organism evidence="4 5">
    <name type="scientific">Methylobacterium thuringiense</name>
    <dbReference type="NCBI Taxonomy" id="1003091"/>
    <lineage>
        <taxon>Bacteria</taxon>
        <taxon>Pseudomonadati</taxon>
        <taxon>Pseudomonadota</taxon>
        <taxon>Alphaproteobacteria</taxon>
        <taxon>Hyphomicrobiales</taxon>
        <taxon>Methylobacteriaceae</taxon>
        <taxon>Methylobacterium</taxon>
    </lineage>
</organism>
<dbReference type="InterPro" id="IPR024168">
    <property type="entry name" value="Catalase_SrpA-type_pred"/>
</dbReference>
<dbReference type="Proteomes" id="UP001055101">
    <property type="component" value="Unassembled WGS sequence"/>
</dbReference>
<sequence length="339" mass="35797">MPRSLPLSLPCSLPRRSLFALSLLTLGLIAAAPVRAEEASTAEQTVDVMNTLFGKHPGLRANHAKGIVVEGSFTPSPEAAALSKASLFKGPAVPVTARFSDATGVPTIPDGSPDATPHGLALRFKLPDGDMDVVVNALKFFPVATGEEFRDLLTAIAKSGPDAAKPTPLERFVASHPAAGKAGATAKTPTSLARQTFNGINAFVLVDAAGRRQAFRWRFVPVEGEDLMAPDAAARQSPTFLMDEIRTRLGTAPAAYRVEAQLAESGDPTDDATKPWPEARRSVVLGTLTLTKPVADSLEAEKALLFLPNALVDGVEVSDDPLIDARVQAYAVSFGRRSQ</sequence>
<dbReference type="CDD" id="cd08153">
    <property type="entry name" value="srpA_like"/>
    <property type="match status" value="1"/>
</dbReference>
<gene>
    <name evidence="4" type="primary">srpA_1</name>
    <name evidence="4" type="ORF">EKPJFOCH_2400</name>
</gene>
<dbReference type="EMBL" id="BPRA01000010">
    <property type="protein sequence ID" value="GJE55903.1"/>
    <property type="molecule type" value="Genomic_DNA"/>
</dbReference>
<dbReference type="SMART" id="SM01060">
    <property type="entry name" value="Catalase"/>
    <property type="match status" value="1"/>
</dbReference>
<evidence type="ECO:0000259" key="3">
    <source>
        <dbReference type="SMART" id="SM01060"/>
    </source>
</evidence>
<reference evidence="4" key="1">
    <citation type="journal article" date="2021" name="Front. Microbiol.">
        <title>Comprehensive Comparative Genomics and Phenotyping of Methylobacterium Species.</title>
        <authorList>
            <person name="Alessa O."/>
            <person name="Ogura Y."/>
            <person name="Fujitani Y."/>
            <person name="Takami H."/>
            <person name="Hayashi T."/>
            <person name="Sahin N."/>
            <person name="Tani A."/>
        </authorList>
    </citation>
    <scope>NUCLEOTIDE SEQUENCE</scope>
    <source>
        <strain evidence="4">DSM 23674</strain>
    </source>
</reference>
<dbReference type="PIRSF" id="PIRSF000296">
    <property type="entry name" value="SrpA"/>
    <property type="match status" value="1"/>
</dbReference>
<dbReference type="InterPro" id="IPR018028">
    <property type="entry name" value="Catalase"/>
</dbReference>
<comment type="caution">
    <text evidence="4">The sequence shown here is derived from an EMBL/GenBank/DDBJ whole genome shotgun (WGS) entry which is preliminary data.</text>
</comment>
<keyword evidence="1" id="KW-0560">Oxidoreductase</keyword>
<dbReference type="SUPFAM" id="SSF56634">
    <property type="entry name" value="Heme-dependent catalase-like"/>
    <property type="match status" value="1"/>
</dbReference>
<dbReference type="Pfam" id="PF00199">
    <property type="entry name" value="Catalase"/>
    <property type="match status" value="1"/>
</dbReference>
<keyword evidence="1" id="KW-0479">Metal-binding</keyword>
<feature type="domain" description="Catalase core" evidence="3">
    <location>
        <begin position="41"/>
        <end position="339"/>
    </location>
</feature>
<dbReference type="InterPro" id="IPR011614">
    <property type="entry name" value="Catalase_core"/>
</dbReference>
<evidence type="ECO:0000313" key="4">
    <source>
        <dbReference type="EMBL" id="GJE55903.1"/>
    </source>
</evidence>